<comment type="similarity">
    <text evidence="1">Belongs to the 'phage' integrase family.</text>
</comment>
<dbReference type="SUPFAM" id="SSF56349">
    <property type="entry name" value="DNA breaking-rejoining enzymes"/>
    <property type="match status" value="1"/>
</dbReference>
<organism evidence="5 6">
    <name type="scientific">Nocardia yunnanensis</name>
    <dbReference type="NCBI Taxonomy" id="2382165"/>
    <lineage>
        <taxon>Bacteria</taxon>
        <taxon>Bacillati</taxon>
        <taxon>Actinomycetota</taxon>
        <taxon>Actinomycetes</taxon>
        <taxon>Mycobacteriales</taxon>
        <taxon>Nocardiaceae</taxon>
        <taxon>Nocardia</taxon>
    </lineage>
</organism>
<feature type="domain" description="Tyr recombinase" evidence="4">
    <location>
        <begin position="150"/>
        <end position="360"/>
    </location>
</feature>
<keyword evidence="2" id="KW-0238">DNA-binding</keyword>
<dbReference type="Pfam" id="PF00589">
    <property type="entry name" value="Phage_integrase"/>
    <property type="match status" value="1"/>
</dbReference>
<dbReference type="PANTHER" id="PTHR30349">
    <property type="entry name" value="PHAGE INTEGRASE-RELATED"/>
    <property type="match status" value="1"/>
</dbReference>
<dbReference type="RefSeq" id="WP_120737731.1">
    <property type="nucleotide sequence ID" value="NZ_CP032568.1"/>
</dbReference>
<evidence type="ECO:0000313" key="6">
    <source>
        <dbReference type="Proteomes" id="UP000267164"/>
    </source>
</evidence>
<reference evidence="5 6" key="1">
    <citation type="submission" date="2018-09" db="EMBL/GenBank/DDBJ databases">
        <title>Nocardia yunnanensis sp. nov., an actinomycete isolated from a soil sample.</title>
        <authorList>
            <person name="Zhang J."/>
        </authorList>
    </citation>
    <scope>NUCLEOTIDE SEQUENCE [LARGE SCALE GENOMIC DNA]</scope>
    <source>
        <strain evidence="5 6">CFHS0054</strain>
    </source>
</reference>
<keyword evidence="3" id="KW-0233">DNA recombination</keyword>
<proteinExistence type="inferred from homology"/>
<evidence type="ECO:0000256" key="3">
    <source>
        <dbReference type="ARBA" id="ARBA00023172"/>
    </source>
</evidence>
<evidence type="ECO:0000313" key="5">
    <source>
        <dbReference type="EMBL" id="AYF75330.1"/>
    </source>
</evidence>
<dbReference type="AlphaFoldDB" id="A0A386ZCJ6"/>
<gene>
    <name evidence="5" type="ORF">D7D52_17285</name>
</gene>
<dbReference type="InterPro" id="IPR013762">
    <property type="entry name" value="Integrase-like_cat_sf"/>
</dbReference>
<sequence>MERADLPGAAHLVLADGVVHLDPERAVFDAMLAGWERQQRTRFLKDATIRPRIALIRRLGEFTNSYPWQWEPADGEDFITHLRAEREGARPITVSTARGYEVSITLFMQYVTDPRYQWPAVCRERFGSVPQQVFHEGNSVAHVTDFEGQPGRRPLTYDEVQALFDAADGRVEHARLHGRKGALPALRDAALLKTVYAYGFRRREAQRLDLADRRHAPKMPQYGQYGAWFVRWGKSSNGSPPKRRTVLTVPEMDWIVEVLDHWVTEVRPLFNPGRLQALWVHERAGRMSLRSINEAFEQARRLAELPEELDLHSLRHSYVTHLVEFDYPERFVSEQVGHRYASTTAIYTGVSDEYRTRLIRRSMEGHSELWESR</sequence>
<dbReference type="PROSITE" id="PS51898">
    <property type="entry name" value="TYR_RECOMBINASE"/>
    <property type="match status" value="1"/>
</dbReference>
<dbReference type="InterPro" id="IPR011010">
    <property type="entry name" value="DNA_brk_join_enz"/>
</dbReference>
<keyword evidence="6" id="KW-1185">Reference proteome</keyword>
<dbReference type="Proteomes" id="UP000267164">
    <property type="component" value="Chromosome"/>
</dbReference>
<dbReference type="Gene3D" id="1.10.443.10">
    <property type="entry name" value="Intergrase catalytic core"/>
    <property type="match status" value="1"/>
</dbReference>
<dbReference type="InterPro" id="IPR050090">
    <property type="entry name" value="Tyrosine_recombinase_XerCD"/>
</dbReference>
<evidence type="ECO:0000256" key="1">
    <source>
        <dbReference type="ARBA" id="ARBA00008857"/>
    </source>
</evidence>
<name>A0A386ZCJ6_9NOCA</name>
<dbReference type="GO" id="GO:0015074">
    <property type="term" value="P:DNA integration"/>
    <property type="evidence" value="ECO:0007669"/>
    <property type="project" value="InterPro"/>
</dbReference>
<dbReference type="GO" id="GO:0006310">
    <property type="term" value="P:DNA recombination"/>
    <property type="evidence" value="ECO:0007669"/>
    <property type="project" value="UniProtKB-KW"/>
</dbReference>
<accession>A0A386ZCJ6</accession>
<evidence type="ECO:0000256" key="2">
    <source>
        <dbReference type="ARBA" id="ARBA00023125"/>
    </source>
</evidence>
<dbReference type="EMBL" id="CP032568">
    <property type="protein sequence ID" value="AYF75330.1"/>
    <property type="molecule type" value="Genomic_DNA"/>
</dbReference>
<protein>
    <submittedName>
        <fullName evidence="5">Site-specific integrase</fullName>
    </submittedName>
</protein>
<dbReference type="GO" id="GO:0003677">
    <property type="term" value="F:DNA binding"/>
    <property type="evidence" value="ECO:0007669"/>
    <property type="project" value="UniProtKB-KW"/>
</dbReference>
<dbReference type="OrthoDB" id="3698359at2"/>
<dbReference type="KEGG" id="nyu:D7D52_17285"/>
<dbReference type="PANTHER" id="PTHR30349:SF41">
    <property type="entry name" value="INTEGRASE_RECOMBINASE PROTEIN MJ0367-RELATED"/>
    <property type="match status" value="1"/>
</dbReference>
<dbReference type="InterPro" id="IPR002104">
    <property type="entry name" value="Integrase_catalytic"/>
</dbReference>
<evidence type="ECO:0000259" key="4">
    <source>
        <dbReference type="PROSITE" id="PS51898"/>
    </source>
</evidence>